<dbReference type="OrthoDB" id="2692640at2759"/>
<dbReference type="AlphaFoldDB" id="A0A0D0D362"/>
<evidence type="ECO:0000256" key="1">
    <source>
        <dbReference type="SAM" id="MobiDB-lite"/>
    </source>
</evidence>
<feature type="region of interest" description="Disordered" evidence="1">
    <location>
        <begin position="151"/>
        <end position="216"/>
    </location>
</feature>
<gene>
    <name evidence="2" type="ORF">PAXRUDRAFT_150860</name>
</gene>
<feature type="non-terminal residue" evidence="2">
    <location>
        <position position="1"/>
    </location>
</feature>
<name>A0A0D0D362_9AGAM</name>
<keyword evidence="3" id="KW-1185">Reference proteome</keyword>
<evidence type="ECO:0000313" key="3">
    <source>
        <dbReference type="Proteomes" id="UP000054538"/>
    </source>
</evidence>
<accession>A0A0D0D362</accession>
<organism evidence="2 3">
    <name type="scientific">Paxillus rubicundulus Ve08.2h10</name>
    <dbReference type="NCBI Taxonomy" id="930991"/>
    <lineage>
        <taxon>Eukaryota</taxon>
        <taxon>Fungi</taxon>
        <taxon>Dikarya</taxon>
        <taxon>Basidiomycota</taxon>
        <taxon>Agaricomycotina</taxon>
        <taxon>Agaricomycetes</taxon>
        <taxon>Agaricomycetidae</taxon>
        <taxon>Boletales</taxon>
        <taxon>Paxilineae</taxon>
        <taxon>Paxillaceae</taxon>
        <taxon>Paxillus</taxon>
    </lineage>
</organism>
<dbReference type="HOGENOM" id="CLU_1280417_0_0_1"/>
<protein>
    <submittedName>
        <fullName evidence="2">Uncharacterized protein</fullName>
    </submittedName>
</protein>
<reference evidence="2 3" key="1">
    <citation type="submission" date="2014-04" db="EMBL/GenBank/DDBJ databases">
        <authorList>
            <consortium name="DOE Joint Genome Institute"/>
            <person name="Kuo A."/>
            <person name="Kohler A."/>
            <person name="Jargeat P."/>
            <person name="Nagy L.G."/>
            <person name="Floudas D."/>
            <person name="Copeland A."/>
            <person name="Barry K.W."/>
            <person name="Cichocki N."/>
            <person name="Veneault-Fourrey C."/>
            <person name="LaButti K."/>
            <person name="Lindquist E.A."/>
            <person name="Lipzen A."/>
            <person name="Lundell T."/>
            <person name="Morin E."/>
            <person name="Murat C."/>
            <person name="Sun H."/>
            <person name="Tunlid A."/>
            <person name="Henrissat B."/>
            <person name="Grigoriev I.V."/>
            <person name="Hibbett D.S."/>
            <person name="Martin F."/>
            <person name="Nordberg H.P."/>
            <person name="Cantor M.N."/>
            <person name="Hua S.X."/>
        </authorList>
    </citation>
    <scope>NUCLEOTIDE SEQUENCE [LARGE SCALE GENOMIC DNA]</scope>
    <source>
        <strain evidence="2 3">Ve08.2h10</strain>
    </source>
</reference>
<dbReference type="Proteomes" id="UP000054538">
    <property type="component" value="Unassembled WGS sequence"/>
</dbReference>
<sequence>ADCHVLFYENKGDHDLNNKPVGVPVPEFTVFCQDKTGIHNIITQHIFKTDQHWAEQYLKSPKKFGVCVSNCISYLRKTFIKHHGSLGQTGHGIQPGDGAINPLTQVLKEFPWYNDLFGIWNGIPNFTAKITTSEPGKSRSANHLKLVATHSKATPPPTEGNGSHDPPYDDPQPVEAPIDIDMESGDGDGQGEFDEEHDGYDMDIDGPENKGNQKVC</sequence>
<proteinExistence type="predicted"/>
<feature type="compositionally biased region" description="Acidic residues" evidence="1">
    <location>
        <begin position="178"/>
        <end position="206"/>
    </location>
</feature>
<evidence type="ECO:0000313" key="2">
    <source>
        <dbReference type="EMBL" id="KIK90912.1"/>
    </source>
</evidence>
<dbReference type="EMBL" id="KN825454">
    <property type="protein sequence ID" value="KIK90912.1"/>
    <property type="molecule type" value="Genomic_DNA"/>
</dbReference>
<dbReference type="InParanoid" id="A0A0D0D362"/>
<reference evidence="3" key="2">
    <citation type="submission" date="2015-01" db="EMBL/GenBank/DDBJ databases">
        <title>Evolutionary Origins and Diversification of the Mycorrhizal Mutualists.</title>
        <authorList>
            <consortium name="DOE Joint Genome Institute"/>
            <consortium name="Mycorrhizal Genomics Consortium"/>
            <person name="Kohler A."/>
            <person name="Kuo A."/>
            <person name="Nagy L.G."/>
            <person name="Floudas D."/>
            <person name="Copeland A."/>
            <person name="Barry K.W."/>
            <person name="Cichocki N."/>
            <person name="Veneault-Fourrey C."/>
            <person name="LaButti K."/>
            <person name="Lindquist E.A."/>
            <person name="Lipzen A."/>
            <person name="Lundell T."/>
            <person name="Morin E."/>
            <person name="Murat C."/>
            <person name="Riley R."/>
            <person name="Ohm R."/>
            <person name="Sun H."/>
            <person name="Tunlid A."/>
            <person name="Henrissat B."/>
            <person name="Grigoriev I.V."/>
            <person name="Hibbett D.S."/>
            <person name="Martin F."/>
        </authorList>
    </citation>
    <scope>NUCLEOTIDE SEQUENCE [LARGE SCALE GENOMIC DNA]</scope>
    <source>
        <strain evidence="3">Ve08.2h10</strain>
    </source>
</reference>